<dbReference type="PRINTS" id="PR00412">
    <property type="entry name" value="EPOXHYDRLASE"/>
</dbReference>
<dbReference type="OrthoDB" id="284184at2759"/>
<dbReference type="InterPro" id="IPR000073">
    <property type="entry name" value="AB_hydrolase_1"/>
</dbReference>
<dbReference type="SUPFAM" id="SSF53474">
    <property type="entry name" value="alpha/beta-Hydrolases"/>
    <property type="match status" value="1"/>
</dbReference>
<comment type="caution">
    <text evidence="4">The sequence shown here is derived from an EMBL/GenBank/DDBJ whole genome shotgun (WGS) entry which is preliminary data.</text>
</comment>
<organism evidence="4 5">
    <name type="scientific">Venustampulla echinocandica</name>
    <dbReference type="NCBI Taxonomy" id="2656787"/>
    <lineage>
        <taxon>Eukaryota</taxon>
        <taxon>Fungi</taxon>
        <taxon>Dikarya</taxon>
        <taxon>Ascomycota</taxon>
        <taxon>Pezizomycotina</taxon>
        <taxon>Leotiomycetes</taxon>
        <taxon>Helotiales</taxon>
        <taxon>Pleuroascaceae</taxon>
        <taxon>Venustampulla</taxon>
    </lineage>
</organism>
<name>A0A370TIN3_9HELO</name>
<protein>
    <submittedName>
        <fullName evidence="4">Putative epoxide hydrolase 2</fullName>
    </submittedName>
</protein>
<dbReference type="InterPro" id="IPR000639">
    <property type="entry name" value="Epox_hydrolase-like"/>
</dbReference>
<dbReference type="Proteomes" id="UP000254866">
    <property type="component" value="Unassembled WGS sequence"/>
</dbReference>
<keyword evidence="5" id="KW-1185">Reference proteome</keyword>
<evidence type="ECO:0000256" key="2">
    <source>
        <dbReference type="ARBA" id="ARBA00038334"/>
    </source>
</evidence>
<dbReference type="EMBL" id="NPIC01000006">
    <property type="protein sequence ID" value="RDL35200.1"/>
    <property type="molecule type" value="Genomic_DNA"/>
</dbReference>
<evidence type="ECO:0000313" key="5">
    <source>
        <dbReference type="Proteomes" id="UP000254866"/>
    </source>
</evidence>
<proteinExistence type="inferred from homology"/>
<dbReference type="AlphaFoldDB" id="A0A370TIN3"/>
<dbReference type="GO" id="GO:0016787">
    <property type="term" value="F:hydrolase activity"/>
    <property type="evidence" value="ECO:0007669"/>
    <property type="project" value="UniProtKB-KW"/>
</dbReference>
<feature type="domain" description="AB hydrolase-1" evidence="3">
    <location>
        <begin position="33"/>
        <end position="313"/>
    </location>
</feature>
<sequence>MALNQLPVAGKLFEVQDGTKYAYVHIPSAVSKPTFLLLHGFPSSSYDWRFQIKTLADLGYGVIVPDLLGYGDTDKPAELERYKFKKMASDIVQILDKESIGTVIGVSHDWGSGLLSRLVNYHPDRFSALVFTSVPYMEPGPFDLDGLNAMTEAAFGYPTFGYQYFFNEDDAAEICNRNNESLTSLAYPTNPEIWRTHMGPIGAAKAWVTANTIKPLPAWLSESEAAVHNQIFSKGGYTGPLNWYKAAIRGLNAEDDAEIPEERKFVNARTLVVVSDQDYVTRAEVAEQLSAVRLRDFSIKKVVGCGHWIPVEKKDEFSEILVQFAEGAGGA</sequence>
<dbReference type="STRING" id="2656787.A0A370TIN3"/>
<dbReference type="GeneID" id="43599980"/>
<dbReference type="Pfam" id="PF00561">
    <property type="entry name" value="Abhydrolase_1"/>
    <property type="match status" value="1"/>
</dbReference>
<comment type="similarity">
    <text evidence="2">Belongs to the AB hydrolase superfamily. Epoxide hydrolase family.</text>
</comment>
<evidence type="ECO:0000259" key="3">
    <source>
        <dbReference type="Pfam" id="PF00561"/>
    </source>
</evidence>
<evidence type="ECO:0000256" key="1">
    <source>
        <dbReference type="ARBA" id="ARBA00022801"/>
    </source>
</evidence>
<dbReference type="RefSeq" id="XP_031868023.1">
    <property type="nucleotide sequence ID" value="XM_032015754.1"/>
</dbReference>
<keyword evidence="1 4" id="KW-0378">Hydrolase</keyword>
<gene>
    <name evidence="4" type="ORF">BP5553_07131</name>
</gene>
<dbReference type="PANTHER" id="PTHR43329">
    <property type="entry name" value="EPOXIDE HYDROLASE"/>
    <property type="match status" value="1"/>
</dbReference>
<accession>A0A370TIN3</accession>
<evidence type="ECO:0000313" key="4">
    <source>
        <dbReference type="EMBL" id="RDL35200.1"/>
    </source>
</evidence>
<dbReference type="Gene3D" id="3.40.50.1820">
    <property type="entry name" value="alpha/beta hydrolase"/>
    <property type="match status" value="1"/>
</dbReference>
<reference evidence="4 5" key="1">
    <citation type="journal article" date="2018" name="IMA Fungus">
        <title>IMA Genome-F 9: Draft genome sequence of Annulohypoxylon stygium, Aspergillus mulundensis, Berkeleyomyces basicola (syn. Thielaviopsis basicola), Ceratocystis smalleyi, two Cercospora beticola strains, Coleophoma cylindrospora, Fusarium fracticaudum, Phialophora cf. hyalina, and Morchella septimelata.</title>
        <authorList>
            <person name="Wingfield B.D."/>
            <person name="Bills G.F."/>
            <person name="Dong Y."/>
            <person name="Huang W."/>
            <person name="Nel W.J."/>
            <person name="Swalarsk-Parry B.S."/>
            <person name="Vaghefi N."/>
            <person name="Wilken P.M."/>
            <person name="An Z."/>
            <person name="de Beer Z.W."/>
            <person name="De Vos L."/>
            <person name="Chen L."/>
            <person name="Duong T.A."/>
            <person name="Gao Y."/>
            <person name="Hammerbacher A."/>
            <person name="Kikkert J.R."/>
            <person name="Li Y."/>
            <person name="Li H."/>
            <person name="Li K."/>
            <person name="Li Q."/>
            <person name="Liu X."/>
            <person name="Ma X."/>
            <person name="Naidoo K."/>
            <person name="Pethybridge S.J."/>
            <person name="Sun J."/>
            <person name="Steenkamp E.T."/>
            <person name="van der Nest M.A."/>
            <person name="van Wyk S."/>
            <person name="Wingfield M.J."/>
            <person name="Xiong C."/>
            <person name="Yue Q."/>
            <person name="Zhang X."/>
        </authorList>
    </citation>
    <scope>NUCLEOTIDE SEQUENCE [LARGE SCALE GENOMIC DNA]</scope>
    <source>
        <strain evidence="4 5">BP 5553</strain>
    </source>
</reference>
<dbReference type="InterPro" id="IPR029058">
    <property type="entry name" value="AB_hydrolase_fold"/>
</dbReference>